<dbReference type="Gene3D" id="3.40.50.1820">
    <property type="entry name" value="alpha/beta hydrolase"/>
    <property type="match status" value="1"/>
</dbReference>
<protein>
    <submittedName>
        <fullName evidence="1">PS-10 peptidase S37</fullName>
    </submittedName>
</protein>
<dbReference type="EMBL" id="FOMX01000027">
    <property type="protein sequence ID" value="SFF06725.1"/>
    <property type="molecule type" value="Genomic_DNA"/>
</dbReference>
<reference evidence="2" key="1">
    <citation type="submission" date="2016-10" db="EMBL/GenBank/DDBJ databases">
        <authorList>
            <person name="Varghese N."/>
            <person name="Submissions S."/>
        </authorList>
    </citation>
    <scope>NUCLEOTIDE SEQUENCE [LARGE SCALE GENOMIC DNA]</scope>
    <source>
        <strain evidence="2">ATCC 25963</strain>
    </source>
</reference>
<sequence>MTSVWVTSSAGAPVTGSVWAFLAKVSEPSEDAVLLRYEPYYWQSATQIGGAFTDESAVADLRLFPGFNLPRHFIVPGPGKTPAPYDPAPGQDVADWLASEGERVLLVYGENDPWTAGAFELGDAADSYVFHAPGGNHGALIADLADADRAAAVAAVEAWAGTRARSDGAVRPAPIRETLRQFGW</sequence>
<dbReference type="STRING" id="54.SAMN02745121_06753"/>
<dbReference type="InterPro" id="IPR008761">
    <property type="entry name" value="Peptidase_S37"/>
</dbReference>
<evidence type="ECO:0000313" key="1">
    <source>
        <dbReference type="EMBL" id="SFF06725.1"/>
    </source>
</evidence>
<gene>
    <name evidence="1" type="ORF">SAMN02745121_06753</name>
</gene>
<dbReference type="AlphaFoldDB" id="A0A1I2FN16"/>
<dbReference type="Proteomes" id="UP000199400">
    <property type="component" value="Unassembled WGS sequence"/>
</dbReference>
<proteinExistence type="predicted"/>
<name>A0A1I2FN16_9BACT</name>
<evidence type="ECO:0000313" key="2">
    <source>
        <dbReference type="Proteomes" id="UP000199400"/>
    </source>
</evidence>
<organism evidence="1 2">
    <name type="scientific">Nannocystis exedens</name>
    <dbReference type="NCBI Taxonomy" id="54"/>
    <lineage>
        <taxon>Bacteria</taxon>
        <taxon>Pseudomonadati</taxon>
        <taxon>Myxococcota</taxon>
        <taxon>Polyangia</taxon>
        <taxon>Nannocystales</taxon>
        <taxon>Nannocystaceae</taxon>
        <taxon>Nannocystis</taxon>
    </lineage>
</organism>
<dbReference type="Pfam" id="PF05576">
    <property type="entry name" value="Peptidase_S37"/>
    <property type="match status" value="1"/>
</dbReference>
<keyword evidence="2" id="KW-1185">Reference proteome</keyword>
<dbReference type="InterPro" id="IPR029058">
    <property type="entry name" value="AB_hydrolase_fold"/>
</dbReference>
<accession>A0A1I2FN16</accession>